<dbReference type="InterPro" id="IPR041552">
    <property type="entry name" value="UvrA_DNA-bd"/>
</dbReference>
<dbReference type="RefSeq" id="WP_114372945.1">
    <property type="nucleotide sequence ID" value="NZ_CP031092.1"/>
</dbReference>
<dbReference type="PANTHER" id="PTHR43152:SF3">
    <property type="entry name" value="UVRABC SYSTEM PROTEIN A"/>
    <property type="match status" value="1"/>
</dbReference>
<dbReference type="AlphaFoldDB" id="A0A345BZA8"/>
<proteinExistence type="inferred from homology"/>
<dbReference type="InterPro" id="IPR003593">
    <property type="entry name" value="AAA+_ATPase"/>
</dbReference>
<dbReference type="HAMAP" id="MF_00205">
    <property type="entry name" value="UvrA"/>
    <property type="match status" value="1"/>
</dbReference>
<protein>
    <recommendedName>
        <fullName evidence="16 18">UvrABC system protein A</fullName>
        <shortName evidence="18">UvrA protein</shortName>
    </recommendedName>
    <alternativeName>
        <fullName evidence="17 18">Excinuclease ABC subunit A</fullName>
    </alternativeName>
</protein>
<dbReference type="GO" id="GO:0006289">
    <property type="term" value="P:nucleotide-excision repair"/>
    <property type="evidence" value="ECO:0007669"/>
    <property type="project" value="UniProtKB-UniRule"/>
</dbReference>
<evidence type="ECO:0000256" key="8">
    <source>
        <dbReference type="ARBA" id="ARBA00022771"/>
    </source>
</evidence>
<evidence type="ECO:0000256" key="16">
    <source>
        <dbReference type="ARBA" id="ARBA00039316"/>
    </source>
</evidence>
<dbReference type="NCBIfam" id="NF001503">
    <property type="entry name" value="PRK00349.1"/>
    <property type="match status" value="1"/>
</dbReference>
<keyword evidence="21" id="KW-1185">Reference proteome</keyword>
<dbReference type="Pfam" id="PF17760">
    <property type="entry name" value="UvrA_inter"/>
    <property type="match status" value="1"/>
</dbReference>
<evidence type="ECO:0000256" key="18">
    <source>
        <dbReference type="HAMAP-Rule" id="MF_00205"/>
    </source>
</evidence>
<evidence type="ECO:0000256" key="1">
    <source>
        <dbReference type="ARBA" id="ARBA00004496"/>
    </source>
</evidence>
<comment type="function">
    <text evidence="18">The UvrABC repair system catalyzes the recognition and processing of DNA lesions. UvrA is an ATPase and a DNA-binding protein. A damage recognition complex composed of 2 UvrA and 2 UvrB subunits scans DNA for abnormalities. When the presence of a lesion has been verified by UvrB, the UvrA molecules dissociate.</text>
</comment>
<evidence type="ECO:0000256" key="10">
    <source>
        <dbReference type="ARBA" id="ARBA00022840"/>
    </source>
</evidence>
<dbReference type="InterPro" id="IPR004602">
    <property type="entry name" value="UvrA"/>
</dbReference>
<keyword evidence="4 18" id="KW-0677">Repeat</keyword>
<dbReference type="GO" id="GO:0016887">
    <property type="term" value="F:ATP hydrolysis activity"/>
    <property type="evidence" value="ECO:0007669"/>
    <property type="project" value="InterPro"/>
</dbReference>
<evidence type="ECO:0000256" key="9">
    <source>
        <dbReference type="ARBA" id="ARBA00022833"/>
    </source>
</evidence>
<dbReference type="InterPro" id="IPR041102">
    <property type="entry name" value="UvrA_inter"/>
</dbReference>
<keyword evidence="7 18" id="KW-0228">DNA excision</keyword>
<comment type="subcellular location">
    <subcellularLocation>
        <location evidence="1 18">Cytoplasm</location>
    </subcellularLocation>
</comment>
<dbReference type="CDD" id="cd03271">
    <property type="entry name" value="ABC_UvrA_II"/>
    <property type="match status" value="1"/>
</dbReference>
<evidence type="ECO:0000259" key="19">
    <source>
        <dbReference type="PROSITE" id="PS50893"/>
    </source>
</evidence>
<dbReference type="InterPro" id="IPR027417">
    <property type="entry name" value="P-loop_NTPase"/>
</dbReference>
<feature type="domain" description="ABC transporter" evidence="19">
    <location>
        <begin position="607"/>
        <end position="935"/>
    </location>
</feature>
<sequence length="956" mass="106963">MSKESISIKGARSHNLKGVDIAIPRDQLIVFTGLSGSGKSSLAFDTIYAEGQRRYVESLSSYARQFLGQMDKPDVDSIEGLSPAISIDQKTTSQNPRSTVGTVTEIYDYFRLLFARVGVPYCPNHNIPITSQSVQQMIDQLMGYPERTRIQILAPLEAERKGTHVKIFEDLKKKGFVRVRVDGEIRDLSEDIALEKNKKHTIEVVIDRVIIKEGVESRLSGSLETGLEQSGGRVLIDVINGEEVLFNQHHACPYCGFSVDELEPRLFSFNNPSGACPTCEGIGSKLETDEELVVPNPSLTLRQHAILPWMPTSSDYYPQLLAAACEHFGIDMDVPFEQLSTQEKKTLLHGNRKERIYFRHDNEFGNVRERKIYFEGVLKNISRRYYSTSSDYTREQMEQFMVRKACQACQGHRLKDESLAVLLNGKHIGEVTDLSIDSAKAYMDALDLSEKEMQIARLIIQEINNRLGFLSNVGIDYLTLSRTAGTLSGGEAQRIRLATQIGSALMGVLYILDEPSIGLHQRDNMRLIRTLENMRDLGNTVIVVEHDEDTMLAADHIVDIGPGAGLQGGYITAEGSPQTIRDHPESLTGNYLSGKKFIPLPSRRRPTMERKITVKGANGNNLQNIDVDIPLGVFNVVTGVSGSGKSTLINDILRKSLSQKLHRAKEKPAKHKKIEGTNELDFVVNIDQSPIGRTPRSNPATYTGVFDYIREVFAMTNEAKVRGYKKGRFSFNVKGGRCEMCRGDGIIKIEMHFLPDVYVECEECGGKRYNRETLDIRYKGKDIAEVLEMTVDEGVEFFENIPRIKRKLQTLKDVGLGYIKLGQQATTLSGGEAQRVKLASQLHRRTTGRSLYILDEPTTGLHMDDIRRLLQVLQRLVDNGDTVIVIEHNLDVIKTVDHIIDLGPEGGNGGGEIVATGSPETVAEVERSYTARYLKPILEREKQRMEALEMDEAVVK</sequence>
<dbReference type="EMBL" id="CP031092">
    <property type="protein sequence ID" value="AXF56289.1"/>
    <property type="molecule type" value="Genomic_DNA"/>
</dbReference>
<dbReference type="OrthoDB" id="9809851at2"/>
<keyword evidence="8 18" id="KW-0863">Zinc-finger</keyword>
<evidence type="ECO:0000256" key="5">
    <source>
        <dbReference type="ARBA" id="ARBA00022741"/>
    </source>
</evidence>
<feature type="binding site" evidence="18">
    <location>
        <begin position="639"/>
        <end position="646"/>
    </location>
    <ligand>
        <name>ATP</name>
        <dbReference type="ChEBI" id="CHEBI:30616"/>
    </ligand>
</feature>
<dbReference type="Proteomes" id="UP000252100">
    <property type="component" value="Chromosome"/>
</dbReference>
<dbReference type="Gene3D" id="3.40.50.300">
    <property type="entry name" value="P-loop containing nucleotide triphosphate hydrolases"/>
    <property type="match status" value="3"/>
</dbReference>
<keyword evidence="14 18" id="KW-0742">SOS response</keyword>
<reference evidence="20 21" key="1">
    <citation type="journal article" date="2018" name="J. Microbiol.">
        <title>Salicibibacter kimchii gen. nov., sp. nov., a moderately halophilic and alkalitolerant bacterium in the family Bacillaceae, isolated from kimchi.</title>
        <authorList>
            <person name="Jang J.Y."/>
            <person name="Oh Y.J."/>
            <person name="Lim S.K."/>
            <person name="Park H.K."/>
            <person name="Lee C."/>
            <person name="Kim J.Y."/>
            <person name="Lee M.A."/>
            <person name="Choi H.J."/>
        </authorList>
    </citation>
    <scope>NUCLEOTIDE SEQUENCE [LARGE SCALE GENOMIC DNA]</scope>
    <source>
        <strain evidence="20 21">NKC1-1</strain>
    </source>
</reference>
<comment type="similarity">
    <text evidence="15 18">Belongs to the ABC transporter superfamily. UvrA family.</text>
</comment>
<evidence type="ECO:0000313" key="20">
    <source>
        <dbReference type="EMBL" id="AXF56289.1"/>
    </source>
</evidence>
<evidence type="ECO:0000256" key="15">
    <source>
        <dbReference type="ARBA" id="ARBA00038000"/>
    </source>
</evidence>
<keyword evidence="5 18" id="KW-0547">Nucleotide-binding</keyword>
<keyword evidence="2 18" id="KW-0963">Cytoplasm</keyword>
<dbReference type="Gene3D" id="1.20.1580.10">
    <property type="entry name" value="ABC transporter ATPase like domain"/>
    <property type="match status" value="3"/>
</dbReference>
<keyword evidence="12 18" id="KW-0238">DNA-binding</keyword>
<dbReference type="SMART" id="SM00382">
    <property type="entry name" value="AAA"/>
    <property type="match status" value="2"/>
</dbReference>
<dbReference type="FunFam" id="3.40.50.300:FF:000028">
    <property type="entry name" value="UvrABC system protein A"/>
    <property type="match status" value="1"/>
</dbReference>
<dbReference type="GO" id="GO:0009380">
    <property type="term" value="C:excinuclease repair complex"/>
    <property type="evidence" value="ECO:0007669"/>
    <property type="project" value="InterPro"/>
</dbReference>
<feature type="zinc finger region" description="C4-type" evidence="18">
    <location>
        <begin position="252"/>
        <end position="279"/>
    </location>
</feature>
<evidence type="ECO:0000256" key="11">
    <source>
        <dbReference type="ARBA" id="ARBA00022881"/>
    </source>
</evidence>
<evidence type="ECO:0000256" key="4">
    <source>
        <dbReference type="ARBA" id="ARBA00022737"/>
    </source>
</evidence>
<keyword evidence="6 18" id="KW-0227">DNA damage</keyword>
<keyword evidence="11 18" id="KW-0267">Excision nuclease</keyword>
<dbReference type="InterPro" id="IPR003439">
    <property type="entry name" value="ABC_transporter-like_ATP-bd"/>
</dbReference>
<evidence type="ECO:0000256" key="14">
    <source>
        <dbReference type="ARBA" id="ARBA00023236"/>
    </source>
</evidence>
<evidence type="ECO:0000256" key="7">
    <source>
        <dbReference type="ARBA" id="ARBA00022769"/>
    </source>
</evidence>
<evidence type="ECO:0000256" key="17">
    <source>
        <dbReference type="ARBA" id="ARBA00042156"/>
    </source>
</evidence>
<dbReference type="CDD" id="cd03270">
    <property type="entry name" value="ABC_UvrA_I"/>
    <property type="match status" value="1"/>
</dbReference>
<name>A0A345BZA8_9BACI</name>
<dbReference type="Gene3D" id="3.30.190.20">
    <property type="match status" value="1"/>
</dbReference>
<dbReference type="NCBIfam" id="TIGR00630">
    <property type="entry name" value="uvra"/>
    <property type="match status" value="1"/>
</dbReference>
<keyword evidence="10 18" id="KW-0067">ATP-binding</keyword>
<dbReference type="GO" id="GO:0003677">
    <property type="term" value="F:DNA binding"/>
    <property type="evidence" value="ECO:0007669"/>
    <property type="project" value="UniProtKB-UniRule"/>
</dbReference>
<keyword evidence="9 18" id="KW-0862">Zinc</keyword>
<evidence type="ECO:0000256" key="6">
    <source>
        <dbReference type="ARBA" id="ARBA00022763"/>
    </source>
</evidence>
<evidence type="ECO:0000313" key="21">
    <source>
        <dbReference type="Proteomes" id="UP000252100"/>
    </source>
</evidence>
<gene>
    <name evidence="18" type="primary">uvrA</name>
    <name evidence="20" type="ORF">DT065_09840</name>
</gene>
<evidence type="ECO:0000256" key="13">
    <source>
        <dbReference type="ARBA" id="ARBA00023204"/>
    </source>
</evidence>
<keyword evidence="13 18" id="KW-0234">DNA repair</keyword>
<feature type="binding site" evidence="18">
    <location>
        <begin position="33"/>
        <end position="40"/>
    </location>
    <ligand>
        <name>ATP</name>
        <dbReference type="ChEBI" id="CHEBI:30616"/>
    </ligand>
</feature>
<dbReference type="GO" id="GO:0005737">
    <property type="term" value="C:cytoplasm"/>
    <property type="evidence" value="ECO:0007669"/>
    <property type="project" value="UniProtKB-SubCell"/>
</dbReference>
<dbReference type="GO" id="GO:0009381">
    <property type="term" value="F:excinuclease ABC activity"/>
    <property type="evidence" value="ECO:0007669"/>
    <property type="project" value="UniProtKB-UniRule"/>
</dbReference>
<dbReference type="FunFam" id="1.20.1580.10:FF:000002">
    <property type="entry name" value="UvrABC system protein A"/>
    <property type="match status" value="1"/>
</dbReference>
<dbReference type="GO" id="GO:0009432">
    <property type="term" value="P:SOS response"/>
    <property type="evidence" value="ECO:0007669"/>
    <property type="project" value="UniProtKB-UniRule"/>
</dbReference>
<accession>A0A345BZA8</accession>
<dbReference type="InterPro" id="IPR017871">
    <property type="entry name" value="ABC_transporter-like_CS"/>
</dbReference>
<dbReference type="SUPFAM" id="SSF52540">
    <property type="entry name" value="P-loop containing nucleoside triphosphate hydrolases"/>
    <property type="match status" value="2"/>
</dbReference>
<evidence type="ECO:0000256" key="3">
    <source>
        <dbReference type="ARBA" id="ARBA00022723"/>
    </source>
</evidence>
<dbReference type="PROSITE" id="PS50893">
    <property type="entry name" value="ABC_TRANSPORTER_2"/>
    <property type="match status" value="1"/>
</dbReference>
<dbReference type="Pfam" id="PF17755">
    <property type="entry name" value="UvrA_DNA-bind"/>
    <property type="match status" value="1"/>
</dbReference>
<comment type="subunit">
    <text evidence="18">Forms a heterotetramer with UvrB during the search for lesions.</text>
</comment>
<dbReference type="PANTHER" id="PTHR43152">
    <property type="entry name" value="UVRABC SYSTEM PROTEIN A"/>
    <property type="match status" value="1"/>
</dbReference>
<dbReference type="PROSITE" id="PS00211">
    <property type="entry name" value="ABC_TRANSPORTER_1"/>
    <property type="match status" value="2"/>
</dbReference>
<organism evidence="20 21">
    <name type="scientific">Salicibibacter kimchii</name>
    <dbReference type="NCBI Taxonomy" id="2099786"/>
    <lineage>
        <taxon>Bacteria</taxon>
        <taxon>Bacillati</taxon>
        <taxon>Bacillota</taxon>
        <taxon>Bacilli</taxon>
        <taxon>Bacillales</taxon>
        <taxon>Bacillaceae</taxon>
        <taxon>Salicibibacter</taxon>
    </lineage>
</organism>
<dbReference type="GO" id="GO:0008270">
    <property type="term" value="F:zinc ion binding"/>
    <property type="evidence" value="ECO:0007669"/>
    <property type="project" value="UniProtKB-UniRule"/>
</dbReference>
<evidence type="ECO:0000256" key="12">
    <source>
        <dbReference type="ARBA" id="ARBA00023125"/>
    </source>
</evidence>
<dbReference type="KEGG" id="rue:DT065_09840"/>
<dbReference type="Gene3D" id="1.10.8.280">
    <property type="entry name" value="ABC transporter ATPase domain-like"/>
    <property type="match status" value="1"/>
</dbReference>
<feature type="zinc finger region" description="C4-type" evidence="18">
    <location>
        <begin position="738"/>
        <end position="764"/>
    </location>
</feature>
<dbReference type="GO" id="GO:0005524">
    <property type="term" value="F:ATP binding"/>
    <property type="evidence" value="ECO:0007669"/>
    <property type="project" value="UniProtKB-UniRule"/>
</dbReference>
<keyword evidence="3 18" id="KW-0479">Metal-binding</keyword>
<evidence type="ECO:0000256" key="2">
    <source>
        <dbReference type="ARBA" id="ARBA00022490"/>
    </source>
</evidence>